<proteinExistence type="inferred from homology"/>
<comment type="similarity">
    <text evidence="1">Belongs to the AHA1 family.</text>
</comment>
<dbReference type="Pfam" id="PF08327">
    <property type="entry name" value="AHSA1"/>
    <property type="match status" value="1"/>
</dbReference>
<feature type="region of interest" description="Disordered" evidence="2">
    <location>
        <begin position="138"/>
        <end position="157"/>
    </location>
</feature>
<dbReference type="EMBL" id="JBHSIS010000002">
    <property type="protein sequence ID" value="MFC4852613.1"/>
    <property type="molecule type" value="Genomic_DNA"/>
</dbReference>
<evidence type="ECO:0000313" key="5">
    <source>
        <dbReference type="Proteomes" id="UP001595859"/>
    </source>
</evidence>
<name>A0ABV9RVH9_9PSEU</name>
<dbReference type="InterPro" id="IPR023393">
    <property type="entry name" value="START-like_dom_sf"/>
</dbReference>
<evidence type="ECO:0000256" key="2">
    <source>
        <dbReference type="SAM" id="MobiDB-lite"/>
    </source>
</evidence>
<dbReference type="SUPFAM" id="SSF55961">
    <property type="entry name" value="Bet v1-like"/>
    <property type="match status" value="1"/>
</dbReference>
<evidence type="ECO:0000256" key="1">
    <source>
        <dbReference type="ARBA" id="ARBA00006817"/>
    </source>
</evidence>
<evidence type="ECO:0000259" key="3">
    <source>
        <dbReference type="Pfam" id="PF08327"/>
    </source>
</evidence>
<accession>A0ABV9RVH9</accession>
<protein>
    <submittedName>
        <fullName evidence="4">SRPBCC domain-containing protein</fullName>
    </submittedName>
</protein>
<dbReference type="CDD" id="cd07814">
    <property type="entry name" value="SRPBCC_CalC_Aha1-like"/>
    <property type="match status" value="1"/>
</dbReference>
<reference evidence="5" key="1">
    <citation type="journal article" date="2019" name="Int. J. Syst. Evol. Microbiol.">
        <title>The Global Catalogue of Microorganisms (GCM) 10K type strain sequencing project: providing services to taxonomists for standard genome sequencing and annotation.</title>
        <authorList>
            <consortium name="The Broad Institute Genomics Platform"/>
            <consortium name="The Broad Institute Genome Sequencing Center for Infectious Disease"/>
            <person name="Wu L."/>
            <person name="Ma J."/>
        </authorList>
    </citation>
    <scope>NUCLEOTIDE SEQUENCE [LARGE SCALE GENOMIC DNA]</scope>
    <source>
        <strain evidence="5">ZS-22-S1</strain>
    </source>
</reference>
<dbReference type="Gene3D" id="3.30.530.20">
    <property type="match status" value="1"/>
</dbReference>
<comment type="caution">
    <text evidence="4">The sequence shown here is derived from an EMBL/GenBank/DDBJ whole genome shotgun (WGS) entry which is preliminary data.</text>
</comment>
<evidence type="ECO:0000313" key="4">
    <source>
        <dbReference type="EMBL" id="MFC4852613.1"/>
    </source>
</evidence>
<feature type="compositionally biased region" description="Polar residues" evidence="2">
    <location>
        <begin position="138"/>
        <end position="147"/>
    </location>
</feature>
<sequence>MSFTTSFTVDRTPGEVFSAVTNVRGWWSEEIEGGTAAVGDEFDYHMRDLHTCRIRVTEVVPDRRVGWLVLDNHFAFTTDKSEWIGTTVTFEIAESGDGTEVRFTHHGLVPEYECFDVCVNAWGFYVGTSLPELITTGTGRPNVNGTHQVPDPVVTAP</sequence>
<keyword evidence="5" id="KW-1185">Reference proteome</keyword>
<feature type="domain" description="Activator of Hsp90 ATPase homologue 1/2-like C-terminal" evidence="3">
    <location>
        <begin position="12"/>
        <end position="128"/>
    </location>
</feature>
<dbReference type="InterPro" id="IPR013538">
    <property type="entry name" value="ASHA1/2-like_C"/>
</dbReference>
<dbReference type="Proteomes" id="UP001595859">
    <property type="component" value="Unassembled WGS sequence"/>
</dbReference>
<organism evidence="4 5">
    <name type="scientific">Actinophytocola glycyrrhizae</name>
    <dbReference type="NCBI Taxonomy" id="2044873"/>
    <lineage>
        <taxon>Bacteria</taxon>
        <taxon>Bacillati</taxon>
        <taxon>Actinomycetota</taxon>
        <taxon>Actinomycetes</taxon>
        <taxon>Pseudonocardiales</taxon>
        <taxon>Pseudonocardiaceae</taxon>
    </lineage>
</organism>
<dbReference type="RefSeq" id="WP_378054482.1">
    <property type="nucleotide sequence ID" value="NZ_JBHSIS010000002.1"/>
</dbReference>
<gene>
    <name evidence="4" type="ORF">ACFPCV_03790</name>
</gene>